<evidence type="ECO:0000259" key="15">
    <source>
        <dbReference type="Pfam" id="PF17786"/>
    </source>
</evidence>
<evidence type="ECO:0000256" key="6">
    <source>
        <dbReference type="ARBA" id="ARBA00022525"/>
    </source>
</evidence>
<dbReference type="GO" id="GO:0006516">
    <property type="term" value="P:glycoprotein catabolic process"/>
    <property type="evidence" value="ECO:0007669"/>
    <property type="project" value="TreeGrafter"/>
</dbReference>
<dbReference type="Pfam" id="PF17753">
    <property type="entry name" value="Ig_mannosidase"/>
    <property type="match status" value="1"/>
</dbReference>
<dbReference type="InterPro" id="IPR054593">
    <property type="entry name" value="Beta-mannosidase-like_N2"/>
</dbReference>
<dbReference type="GO" id="GO:0004567">
    <property type="term" value="F:beta-mannosidase activity"/>
    <property type="evidence" value="ECO:0007669"/>
    <property type="project" value="UniProtKB-EC"/>
</dbReference>
<dbReference type="InterPro" id="IPR041447">
    <property type="entry name" value="Mannosidase_ig"/>
</dbReference>
<comment type="catalytic activity">
    <reaction evidence="1">
        <text>Hydrolysis of terminal, non-reducing beta-D-mannose residues in beta-D-mannosides.</text>
        <dbReference type="EC" id="3.2.1.25"/>
    </reaction>
</comment>
<evidence type="ECO:0000256" key="5">
    <source>
        <dbReference type="ARBA" id="ARBA00012754"/>
    </source>
</evidence>
<dbReference type="InterPro" id="IPR013783">
    <property type="entry name" value="Ig-like_fold"/>
</dbReference>
<dbReference type="InterPro" id="IPR050887">
    <property type="entry name" value="Beta-mannosidase_GH2"/>
</dbReference>
<evidence type="ECO:0000256" key="11">
    <source>
        <dbReference type="ARBA" id="ARBA00041069"/>
    </source>
</evidence>
<evidence type="ECO:0000256" key="8">
    <source>
        <dbReference type="ARBA" id="ARBA00023180"/>
    </source>
</evidence>
<dbReference type="InterPro" id="IPR017853">
    <property type="entry name" value="GH"/>
</dbReference>
<dbReference type="Proteomes" id="UP000198935">
    <property type="component" value="Unassembled WGS sequence"/>
</dbReference>
<dbReference type="EC" id="3.2.1.25" evidence="5"/>
<dbReference type="GO" id="GO:0005975">
    <property type="term" value="P:carbohydrate metabolic process"/>
    <property type="evidence" value="ECO:0007669"/>
    <property type="project" value="InterPro"/>
</dbReference>
<dbReference type="PANTHER" id="PTHR43730:SF1">
    <property type="entry name" value="BETA-MANNOSIDASE"/>
    <property type="match status" value="1"/>
</dbReference>
<dbReference type="InterPro" id="IPR006102">
    <property type="entry name" value="Ig-like_GH2"/>
</dbReference>
<dbReference type="Pfam" id="PF22666">
    <property type="entry name" value="Glyco_hydro_2_N2"/>
    <property type="match status" value="1"/>
</dbReference>
<comment type="similarity">
    <text evidence="10">Belongs to the glycosyl hydrolase 2 family. Beta-mannosidase B subfamily.</text>
</comment>
<evidence type="ECO:0000256" key="9">
    <source>
        <dbReference type="ARBA" id="ARBA00023295"/>
    </source>
</evidence>
<dbReference type="Pfam" id="PF00703">
    <property type="entry name" value="Glyco_hydro_2"/>
    <property type="match status" value="1"/>
</dbReference>
<evidence type="ECO:0000313" key="18">
    <source>
        <dbReference type="Proteomes" id="UP000198935"/>
    </source>
</evidence>
<evidence type="ECO:0000256" key="1">
    <source>
        <dbReference type="ARBA" id="ARBA00000829"/>
    </source>
</evidence>
<dbReference type="SUPFAM" id="SSF49785">
    <property type="entry name" value="Galactose-binding domain-like"/>
    <property type="match status" value="1"/>
</dbReference>
<feature type="domain" description="Mannosidase Ig/CBM-like" evidence="15">
    <location>
        <begin position="645"/>
        <end position="733"/>
    </location>
</feature>
<keyword evidence="6" id="KW-0964">Secreted</keyword>
<dbReference type="Gene3D" id="2.60.40.10">
    <property type="entry name" value="Immunoglobulins"/>
    <property type="match status" value="2"/>
</dbReference>
<dbReference type="OrthoDB" id="9801077at2"/>
<feature type="domain" description="Glycoside hydrolase family 2 immunoglobulin-like beta-sandwich" evidence="13">
    <location>
        <begin position="188"/>
        <end position="291"/>
    </location>
</feature>
<organism evidence="17 18">
    <name type="scientific">Evansella caseinilytica</name>
    <dbReference type="NCBI Taxonomy" id="1503961"/>
    <lineage>
        <taxon>Bacteria</taxon>
        <taxon>Bacillati</taxon>
        <taxon>Bacillota</taxon>
        <taxon>Bacilli</taxon>
        <taxon>Bacillales</taxon>
        <taxon>Bacillaceae</taxon>
        <taxon>Evansella</taxon>
    </lineage>
</organism>
<evidence type="ECO:0000259" key="13">
    <source>
        <dbReference type="Pfam" id="PF00703"/>
    </source>
</evidence>
<reference evidence="18" key="1">
    <citation type="submission" date="2016-10" db="EMBL/GenBank/DDBJ databases">
        <authorList>
            <person name="Varghese N."/>
            <person name="Submissions S."/>
        </authorList>
    </citation>
    <scope>NUCLEOTIDE SEQUENCE [LARGE SCALE GENOMIC DNA]</scope>
    <source>
        <strain evidence="18">SP</strain>
    </source>
</reference>
<evidence type="ECO:0000259" key="14">
    <source>
        <dbReference type="Pfam" id="PF17753"/>
    </source>
</evidence>
<sequence>MQRLTLNGTWEFRKIGEDTWLTGTVPGSVYADLLQLNKMPDPFYRDNEEKVRALAAFDYEYQRMFHAGEELLANDVVRLVFEGIDTVAEIYLNDQLLRRADNMHRTYVIDVKDILNQGENTLRVVLLSPLQYIEKKQKEIPIWGVEDAVEGFPHLRKAHSMFGWDWGPQLPDAGIWKSVSLQGFTGARLDDIYITQIHEKDSVRLNVAVEKECLSDSHAAAVARVFDPDGELIHEVREVSSGENMLLSLTVENPQKWYPVQYGGQPLYKVEIELLSNGKVADVKSYTIGLRTIEVVQEDDEWGQSFYFRVNGIPIFAKGANYIPEDNILARTNRERTERLIQDCVAANYNMIRVWGGGNYPNDYFFELCDQYGLLVWQDFMFACAVYDLSEEFAATVREEVRDNVRRIRHHACLSIWCGNNELETAWVDWGFPKTKKHREDYLKLFESLISEEVAAFDPQTFYWPSSPSSGGSFHQPNDENVGDVHYWDVWHGLKPFTEYRKFYFRFVSEFGFQSFPAMKTIDTFTEPEDRNIFSYVMEKHQKNGAANGKILYYLSENFKYPKDLDSLVYTSQILQAEAIKYGVEHWRRNFGRSMGAVYWQLNDCWPVASWASIDYYGRWKALHYFAKRFFNMVLVSVKEGEADAEIVVTNDFTEAFSGKVTWALRTNRSDIVEQGEEAVRIDGLTASQAVYLDFTDKLQGVDRRRCYLEYKLYDAEGAVVSKGTVLFAPAKHFEFLDPALRLEVSEQAERFDITVSAAAFAKYVEVDHPELDFVLSDNYFDISAGEPVTVGLQKDKTGSDVTLAALQNGLKVRSIFNTY</sequence>
<accession>A0A1H3RH28</accession>
<dbReference type="Pfam" id="PF17786">
    <property type="entry name" value="Mannosidase_ig"/>
    <property type="match status" value="1"/>
</dbReference>
<comment type="subunit">
    <text evidence="4">Homodimer.</text>
</comment>
<evidence type="ECO:0000256" key="12">
    <source>
        <dbReference type="ARBA" id="ARBA00041614"/>
    </source>
</evidence>
<dbReference type="InterPro" id="IPR036156">
    <property type="entry name" value="Beta-gal/glucu_dom_sf"/>
</dbReference>
<evidence type="ECO:0000256" key="3">
    <source>
        <dbReference type="ARBA" id="ARBA00004740"/>
    </source>
</evidence>
<keyword evidence="7" id="KW-0378">Hydrolase</keyword>
<dbReference type="InterPro" id="IPR008979">
    <property type="entry name" value="Galactose-bd-like_sf"/>
</dbReference>
<protein>
    <recommendedName>
        <fullName evidence="11">Beta-mannosidase B</fullName>
        <ecNumber evidence="5">3.2.1.25</ecNumber>
    </recommendedName>
    <alternativeName>
        <fullName evidence="12">Mannanase B</fullName>
    </alternativeName>
</protein>
<dbReference type="SUPFAM" id="SSF51445">
    <property type="entry name" value="(Trans)glycosidases"/>
    <property type="match status" value="1"/>
</dbReference>
<name>A0A1H3RH28_9BACI</name>
<dbReference type="PANTHER" id="PTHR43730">
    <property type="entry name" value="BETA-MANNOSIDASE"/>
    <property type="match status" value="1"/>
</dbReference>
<dbReference type="Gene3D" id="3.20.20.80">
    <property type="entry name" value="Glycosidases"/>
    <property type="match status" value="1"/>
</dbReference>
<keyword evidence="9" id="KW-0326">Glycosidase</keyword>
<evidence type="ECO:0000256" key="2">
    <source>
        <dbReference type="ARBA" id="ARBA00004613"/>
    </source>
</evidence>
<keyword evidence="18" id="KW-1185">Reference proteome</keyword>
<dbReference type="EMBL" id="FNPI01000008">
    <property type="protein sequence ID" value="SDZ24531.1"/>
    <property type="molecule type" value="Genomic_DNA"/>
</dbReference>
<evidence type="ECO:0000259" key="16">
    <source>
        <dbReference type="Pfam" id="PF22666"/>
    </source>
</evidence>
<dbReference type="InterPro" id="IPR041625">
    <property type="entry name" value="Beta-mannosidase_Ig"/>
</dbReference>
<evidence type="ECO:0000256" key="4">
    <source>
        <dbReference type="ARBA" id="ARBA00011738"/>
    </source>
</evidence>
<dbReference type="AlphaFoldDB" id="A0A1H3RH28"/>
<dbReference type="GO" id="GO:0005576">
    <property type="term" value="C:extracellular region"/>
    <property type="evidence" value="ECO:0007669"/>
    <property type="project" value="UniProtKB-SubCell"/>
</dbReference>
<gene>
    <name evidence="17" type="ORF">SAMN05421736_10885</name>
</gene>
<dbReference type="STRING" id="1503961.SAMN05421736_10885"/>
<dbReference type="SUPFAM" id="SSF49303">
    <property type="entry name" value="beta-Galactosidase/glucuronidase domain"/>
    <property type="match status" value="2"/>
</dbReference>
<evidence type="ECO:0000256" key="7">
    <source>
        <dbReference type="ARBA" id="ARBA00022801"/>
    </source>
</evidence>
<comment type="pathway">
    <text evidence="3">Glycan metabolism; N-glycan degradation.</text>
</comment>
<feature type="domain" description="Beta-mannosidase-like galactose-binding" evidence="16">
    <location>
        <begin position="10"/>
        <end position="177"/>
    </location>
</feature>
<comment type="subcellular location">
    <subcellularLocation>
        <location evidence="2">Secreted</location>
    </subcellularLocation>
</comment>
<feature type="domain" description="Beta-mannosidase Ig-fold" evidence="14">
    <location>
        <begin position="737"/>
        <end position="819"/>
    </location>
</feature>
<proteinExistence type="inferred from homology"/>
<keyword evidence="8" id="KW-0325">Glycoprotein</keyword>
<evidence type="ECO:0000313" key="17">
    <source>
        <dbReference type="EMBL" id="SDZ24531.1"/>
    </source>
</evidence>
<dbReference type="FunFam" id="3.20.20.80:FF:000050">
    <property type="entry name" value="Beta-mannosidase B"/>
    <property type="match status" value="1"/>
</dbReference>
<evidence type="ECO:0000256" key="10">
    <source>
        <dbReference type="ARBA" id="ARBA00038429"/>
    </source>
</evidence>
<dbReference type="Gene3D" id="2.60.120.260">
    <property type="entry name" value="Galactose-binding domain-like"/>
    <property type="match status" value="1"/>
</dbReference>